<dbReference type="RefSeq" id="WP_130390904.1">
    <property type="nucleotide sequence ID" value="NZ_SGXM01000001.1"/>
</dbReference>
<evidence type="ECO:0000256" key="2">
    <source>
        <dbReference type="ARBA" id="ARBA00006671"/>
    </source>
</evidence>
<comment type="caution">
    <text evidence="6">The sequence shown here is derived from an EMBL/GenBank/DDBJ whole genome shotgun (WGS) entry which is preliminary data.</text>
</comment>
<keyword evidence="4" id="KW-0281">Fimbrium</keyword>
<comment type="subcellular location">
    <subcellularLocation>
        <location evidence="1">Fimbrium</location>
    </subcellularLocation>
</comment>
<evidence type="ECO:0000256" key="3">
    <source>
        <dbReference type="ARBA" id="ARBA00022729"/>
    </source>
</evidence>
<sequence>MKHLKATLCAAAATLATMAPQAFAADGTITFTGAVSGQTCTVNGSTSGSDFTVALPAVRAASLDADGDTAGRTPFTIALTSCNPTTGTVAVHFETGANTDVVTGRLRNTVVTTAATETAAAVTGAGNVQVGLLNADQSAIVLGAAFGAQNSQTVALASGAANLQYYAQYVATGAAATAGTLSTSTTYTIVYP</sequence>
<keyword evidence="7" id="KW-1185">Reference proteome</keyword>
<dbReference type="InterPro" id="IPR050263">
    <property type="entry name" value="Bact_Fimbrial_Adh_Pro"/>
</dbReference>
<dbReference type="GO" id="GO:0043709">
    <property type="term" value="P:cell adhesion involved in single-species biofilm formation"/>
    <property type="evidence" value="ECO:0007669"/>
    <property type="project" value="TreeGrafter"/>
</dbReference>
<dbReference type="PANTHER" id="PTHR33420:SF3">
    <property type="entry name" value="FIMBRIAL SUBUNIT ELFA"/>
    <property type="match status" value="1"/>
</dbReference>
<dbReference type="InterPro" id="IPR008966">
    <property type="entry name" value="Adhesion_dom_sf"/>
</dbReference>
<dbReference type="AlphaFoldDB" id="A0A4Q7S911"/>
<dbReference type="InterPro" id="IPR039458">
    <property type="entry name" value="FimA-like"/>
</dbReference>
<dbReference type="InterPro" id="IPR036937">
    <property type="entry name" value="Adhesion_dom_fimbrial_sf"/>
</dbReference>
<evidence type="ECO:0000256" key="4">
    <source>
        <dbReference type="ARBA" id="ARBA00023263"/>
    </source>
</evidence>
<dbReference type="OrthoDB" id="8656135at2"/>
<proteinExistence type="inferred from homology"/>
<accession>A0A4Q7S911</accession>
<dbReference type="Gene3D" id="2.60.40.1090">
    <property type="entry name" value="Fimbrial-type adhesion domain"/>
    <property type="match status" value="1"/>
</dbReference>
<evidence type="ECO:0000313" key="6">
    <source>
        <dbReference type="EMBL" id="RZT42956.1"/>
    </source>
</evidence>
<protein>
    <submittedName>
        <fullName evidence="6">Major type 1 subunit fimbrin (Pilin)</fullName>
    </submittedName>
</protein>
<dbReference type="Pfam" id="PF16970">
    <property type="entry name" value="FimA"/>
    <property type="match status" value="1"/>
</dbReference>
<evidence type="ECO:0000256" key="1">
    <source>
        <dbReference type="ARBA" id="ARBA00004561"/>
    </source>
</evidence>
<evidence type="ECO:0000256" key="5">
    <source>
        <dbReference type="SAM" id="SignalP"/>
    </source>
</evidence>
<dbReference type="GO" id="GO:0009289">
    <property type="term" value="C:pilus"/>
    <property type="evidence" value="ECO:0007669"/>
    <property type="project" value="UniProtKB-SubCell"/>
</dbReference>
<comment type="similarity">
    <text evidence="2">Belongs to the fimbrial protein family.</text>
</comment>
<keyword evidence="3 5" id="KW-0732">Signal</keyword>
<reference evidence="6 7" key="1">
    <citation type="journal article" date="2015" name="Stand. Genomic Sci.">
        <title>Genomic Encyclopedia of Bacterial and Archaeal Type Strains, Phase III: the genomes of soil and plant-associated and newly described type strains.</title>
        <authorList>
            <person name="Whitman W.B."/>
            <person name="Woyke T."/>
            <person name="Klenk H.P."/>
            <person name="Zhou Y."/>
            <person name="Lilburn T.G."/>
            <person name="Beck B.J."/>
            <person name="De Vos P."/>
            <person name="Vandamme P."/>
            <person name="Eisen J.A."/>
            <person name="Garrity G."/>
            <person name="Hugenholtz P."/>
            <person name="Kyrpides N.C."/>
        </authorList>
    </citation>
    <scope>NUCLEOTIDE SEQUENCE [LARGE SCALE GENOMIC DNA]</scope>
    <source>
        <strain evidence="6 7">ASC-9842</strain>
    </source>
</reference>
<organism evidence="6 7">
    <name type="scientific">Cupriavidus agavae</name>
    <dbReference type="NCBI Taxonomy" id="1001822"/>
    <lineage>
        <taxon>Bacteria</taxon>
        <taxon>Pseudomonadati</taxon>
        <taxon>Pseudomonadota</taxon>
        <taxon>Betaproteobacteria</taxon>
        <taxon>Burkholderiales</taxon>
        <taxon>Burkholderiaceae</taxon>
        <taxon>Cupriavidus</taxon>
    </lineage>
</organism>
<dbReference type="EMBL" id="SGXM01000001">
    <property type="protein sequence ID" value="RZT42956.1"/>
    <property type="molecule type" value="Genomic_DNA"/>
</dbReference>
<feature type="signal peptide" evidence="5">
    <location>
        <begin position="1"/>
        <end position="24"/>
    </location>
</feature>
<dbReference type="SUPFAM" id="SSF49401">
    <property type="entry name" value="Bacterial adhesins"/>
    <property type="match status" value="1"/>
</dbReference>
<dbReference type="Proteomes" id="UP000291078">
    <property type="component" value="Unassembled WGS sequence"/>
</dbReference>
<name>A0A4Q7S911_9BURK</name>
<gene>
    <name evidence="6" type="ORF">EV147_2002</name>
</gene>
<feature type="chain" id="PRO_5020322172" evidence="5">
    <location>
        <begin position="25"/>
        <end position="192"/>
    </location>
</feature>
<dbReference type="PANTHER" id="PTHR33420">
    <property type="entry name" value="FIMBRIAL SUBUNIT ELFA-RELATED"/>
    <property type="match status" value="1"/>
</dbReference>
<evidence type="ECO:0000313" key="7">
    <source>
        <dbReference type="Proteomes" id="UP000291078"/>
    </source>
</evidence>